<proteinExistence type="predicted"/>
<dbReference type="InterPro" id="IPR029069">
    <property type="entry name" value="HotDog_dom_sf"/>
</dbReference>
<dbReference type="AlphaFoldDB" id="K4KXX5"/>
<gene>
    <name evidence="2" type="ordered locus">M5M_07965</name>
</gene>
<accession>K4KXX5</accession>
<dbReference type="OrthoDB" id="9813282at2"/>
<dbReference type="InterPro" id="IPR006683">
    <property type="entry name" value="Thioestr_dom"/>
</dbReference>
<dbReference type="eggNOG" id="COG2050">
    <property type="taxonomic scope" value="Bacteria"/>
</dbReference>
<name>K4KXX5_SIMAS</name>
<dbReference type="CDD" id="cd03443">
    <property type="entry name" value="PaaI_thioesterase"/>
    <property type="match status" value="1"/>
</dbReference>
<reference evidence="2 3" key="1">
    <citation type="journal article" date="2013" name="Genome Announc.">
        <title>Complete genome sequence of Simiduia agarivorans SA1(T), a marine bacterium able to degrade a variety of polysaccharides.</title>
        <authorList>
            <person name="Lin S.Y."/>
            <person name="Shieh W.Y."/>
            <person name="Chen J.S."/>
            <person name="Tang S.L."/>
        </authorList>
    </citation>
    <scope>NUCLEOTIDE SEQUENCE [LARGE SCALE GENOMIC DNA]</scope>
    <source>
        <strain evidence="3">DSM 21679 / JCM 13881 / BCRC 17597 / SA1</strain>
    </source>
</reference>
<dbReference type="Pfam" id="PF03061">
    <property type="entry name" value="4HBT"/>
    <property type="match status" value="1"/>
</dbReference>
<feature type="domain" description="Thioesterase" evidence="1">
    <location>
        <begin position="58"/>
        <end position="132"/>
    </location>
</feature>
<dbReference type="KEGG" id="saga:M5M_07965"/>
<dbReference type="HOGENOM" id="CLU_089876_10_0_6"/>
<dbReference type="EMBL" id="CP003746">
    <property type="protein sequence ID" value="AFU98782.1"/>
    <property type="molecule type" value="Genomic_DNA"/>
</dbReference>
<dbReference type="SUPFAM" id="SSF54637">
    <property type="entry name" value="Thioesterase/thiol ester dehydrase-isomerase"/>
    <property type="match status" value="1"/>
</dbReference>
<sequence>MSPTELITQQLQARFPGAPLQLPPPCFLTMGGEFVAFDPDAKRLRTRFPFKPEFTNPMGYMQGGLIVGAIDNTIGPLSFLVAPPSVTTQLNTSYIRPITSELSHFEIEAVVTEQTRRLIFMDAVVWAGDKQLAQARASCTVMDAFIEGGSSGKG</sequence>
<protein>
    <submittedName>
        <fullName evidence="2">PaaI thioesterase-like protein</fullName>
    </submittedName>
</protein>
<evidence type="ECO:0000313" key="3">
    <source>
        <dbReference type="Proteomes" id="UP000000466"/>
    </source>
</evidence>
<dbReference type="RefSeq" id="WP_015046947.1">
    <property type="nucleotide sequence ID" value="NC_018868.3"/>
</dbReference>
<evidence type="ECO:0000313" key="2">
    <source>
        <dbReference type="EMBL" id="AFU98782.1"/>
    </source>
</evidence>
<dbReference type="GO" id="GO:0016790">
    <property type="term" value="F:thiolester hydrolase activity"/>
    <property type="evidence" value="ECO:0007669"/>
    <property type="project" value="UniProtKB-ARBA"/>
</dbReference>
<dbReference type="Gene3D" id="3.10.129.10">
    <property type="entry name" value="Hotdog Thioesterase"/>
    <property type="match status" value="1"/>
</dbReference>
<dbReference type="Proteomes" id="UP000000466">
    <property type="component" value="Chromosome"/>
</dbReference>
<dbReference type="STRING" id="1117647.M5M_07965"/>
<evidence type="ECO:0000259" key="1">
    <source>
        <dbReference type="Pfam" id="PF03061"/>
    </source>
</evidence>
<keyword evidence="3" id="KW-1185">Reference proteome</keyword>
<organism evidence="2 3">
    <name type="scientific">Simiduia agarivorans (strain DSM 21679 / JCM 13881 / BCRC 17597 / SA1)</name>
    <dbReference type="NCBI Taxonomy" id="1117647"/>
    <lineage>
        <taxon>Bacteria</taxon>
        <taxon>Pseudomonadati</taxon>
        <taxon>Pseudomonadota</taxon>
        <taxon>Gammaproteobacteria</taxon>
        <taxon>Cellvibrionales</taxon>
        <taxon>Cellvibrionaceae</taxon>
        <taxon>Simiduia</taxon>
    </lineage>
</organism>